<sequence length="87" mass="9552">MRHLVLALLLLTACGAVVLAAQDKPLAADAAKKDPSKPVNKFCPIEKENEVDPKVTTTYEDKVIAFCCADCIAKFKADPKKYMKDLK</sequence>
<evidence type="ECO:0008006" key="4">
    <source>
        <dbReference type="Google" id="ProtNLM"/>
    </source>
</evidence>
<dbReference type="KEGG" id="hbs:IPV69_16510"/>
<dbReference type="InterPro" id="IPR012348">
    <property type="entry name" value="RNR-like"/>
</dbReference>
<feature type="chain" id="PRO_5034289149" description="YHS domain-containing protein" evidence="1">
    <location>
        <begin position="21"/>
        <end position="87"/>
    </location>
</feature>
<dbReference type="AlphaFoldDB" id="A0A7M2WQU8"/>
<reference evidence="2 3" key="1">
    <citation type="submission" date="2020-10" db="EMBL/GenBank/DDBJ databases">
        <title>Wide distribution of Phycisphaera-like planctomycetes from WD2101 soil group in peatlands and genome analysis of the first cultivated representative.</title>
        <authorList>
            <person name="Dedysh S.N."/>
            <person name="Beletsky A.V."/>
            <person name="Ivanova A."/>
            <person name="Kulichevskaya I.S."/>
            <person name="Suzina N.E."/>
            <person name="Philippov D.A."/>
            <person name="Rakitin A.L."/>
            <person name="Mardanov A.V."/>
            <person name="Ravin N.V."/>
        </authorList>
    </citation>
    <scope>NUCLEOTIDE SEQUENCE [LARGE SCALE GENOMIC DNA]</scope>
    <source>
        <strain evidence="2 3">M1803</strain>
    </source>
</reference>
<name>A0A7M2WQU8_9BACT</name>
<dbReference type="EMBL" id="CP063458">
    <property type="protein sequence ID" value="QOV87878.1"/>
    <property type="molecule type" value="Genomic_DNA"/>
</dbReference>
<evidence type="ECO:0000256" key="1">
    <source>
        <dbReference type="SAM" id="SignalP"/>
    </source>
</evidence>
<accession>A0A7M2WQU8</accession>
<feature type="signal peptide" evidence="1">
    <location>
        <begin position="1"/>
        <end position="20"/>
    </location>
</feature>
<protein>
    <recommendedName>
        <fullName evidence="4">YHS domain-containing protein</fullName>
    </recommendedName>
</protein>
<evidence type="ECO:0000313" key="2">
    <source>
        <dbReference type="EMBL" id="QOV87878.1"/>
    </source>
</evidence>
<gene>
    <name evidence="2" type="ORF">IPV69_16510</name>
</gene>
<dbReference type="RefSeq" id="WP_206290793.1">
    <property type="nucleotide sequence ID" value="NZ_CP063458.1"/>
</dbReference>
<keyword evidence="1" id="KW-0732">Signal</keyword>
<proteinExistence type="predicted"/>
<organism evidence="2 3">
    <name type="scientific">Humisphaera borealis</name>
    <dbReference type="NCBI Taxonomy" id="2807512"/>
    <lineage>
        <taxon>Bacteria</taxon>
        <taxon>Pseudomonadati</taxon>
        <taxon>Planctomycetota</taxon>
        <taxon>Phycisphaerae</taxon>
        <taxon>Tepidisphaerales</taxon>
        <taxon>Tepidisphaeraceae</taxon>
        <taxon>Humisphaera</taxon>
    </lineage>
</organism>
<dbReference type="Proteomes" id="UP000593765">
    <property type="component" value="Chromosome"/>
</dbReference>
<dbReference type="GO" id="GO:0016491">
    <property type="term" value="F:oxidoreductase activity"/>
    <property type="evidence" value="ECO:0007669"/>
    <property type="project" value="InterPro"/>
</dbReference>
<evidence type="ECO:0000313" key="3">
    <source>
        <dbReference type="Proteomes" id="UP000593765"/>
    </source>
</evidence>
<dbReference type="Gene3D" id="1.10.620.20">
    <property type="entry name" value="Ribonucleotide Reductase, subunit A"/>
    <property type="match status" value="1"/>
</dbReference>
<keyword evidence="3" id="KW-1185">Reference proteome</keyword>